<gene>
    <name evidence="4" type="ORF">J0M35_07715</name>
</gene>
<name>A0A8J7PC74_9BACT</name>
<dbReference type="GO" id="GO:0030527">
    <property type="term" value="F:structural constituent of chromatin"/>
    <property type="evidence" value="ECO:0007669"/>
    <property type="project" value="InterPro"/>
</dbReference>
<evidence type="ECO:0000313" key="5">
    <source>
        <dbReference type="Proteomes" id="UP000664277"/>
    </source>
</evidence>
<dbReference type="PRINTS" id="PR01727">
    <property type="entry name" value="DNABINDINGHU"/>
</dbReference>
<keyword evidence="1" id="KW-0226">DNA condensation</keyword>
<dbReference type="PANTHER" id="PTHR33175:SF3">
    <property type="entry name" value="DNA-BINDING PROTEIN HU-BETA"/>
    <property type="match status" value="1"/>
</dbReference>
<dbReference type="GO" id="GO:0003677">
    <property type="term" value="F:DNA binding"/>
    <property type="evidence" value="ECO:0007669"/>
    <property type="project" value="UniProtKB-KW"/>
</dbReference>
<dbReference type="SUPFAM" id="SSF47729">
    <property type="entry name" value="IHF-like DNA-binding proteins"/>
    <property type="match status" value="1"/>
</dbReference>
<dbReference type="InterPro" id="IPR020816">
    <property type="entry name" value="Histone-like_DNA-bd_CS"/>
</dbReference>
<proteinExistence type="inferred from homology"/>
<dbReference type="Proteomes" id="UP000664277">
    <property type="component" value="Unassembled WGS sequence"/>
</dbReference>
<dbReference type="AlphaFoldDB" id="A0A8J7PC74"/>
<dbReference type="PANTHER" id="PTHR33175">
    <property type="entry name" value="DNA-BINDING PROTEIN HU"/>
    <property type="match status" value="1"/>
</dbReference>
<comment type="similarity">
    <text evidence="3">Belongs to the bacterial histone-like protein family.</text>
</comment>
<evidence type="ECO:0000256" key="2">
    <source>
        <dbReference type="ARBA" id="ARBA00023125"/>
    </source>
</evidence>
<evidence type="ECO:0000313" key="4">
    <source>
        <dbReference type="EMBL" id="MBN8660236.1"/>
    </source>
</evidence>
<dbReference type="InterPro" id="IPR010992">
    <property type="entry name" value="IHF-like_DNA-bd_dom_sf"/>
</dbReference>
<accession>A0A8J7PC74</accession>
<dbReference type="CDD" id="cd13831">
    <property type="entry name" value="HU"/>
    <property type="match status" value="1"/>
</dbReference>
<dbReference type="PROSITE" id="PS00045">
    <property type="entry name" value="HISTONE_LIKE"/>
    <property type="match status" value="1"/>
</dbReference>
<dbReference type="Gene3D" id="4.10.520.10">
    <property type="entry name" value="IHF-like DNA-binding proteins"/>
    <property type="match status" value="1"/>
</dbReference>
<dbReference type="EMBL" id="JAFLCK010000008">
    <property type="protein sequence ID" value="MBN8660236.1"/>
    <property type="molecule type" value="Genomic_DNA"/>
</dbReference>
<dbReference type="GO" id="GO:0030261">
    <property type="term" value="P:chromosome condensation"/>
    <property type="evidence" value="ECO:0007669"/>
    <property type="project" value="UniProtKB-KW"/>
</dbReference>
<dbReference type="GO" id="GO:0005829">
    <property type="term" value="C:cytosol"/>
    <property type="evidence" value="ECO:0007669"/>
    <property type="project" value="TreeGrafter"/>
</dbReference>
<dbReference type="InterPro" id="IPR000119">
    <property type="entry name" value="Hist_DNA-bd"/>
</dbReference>
<protein>
    <submittedName>
        <fullName evidence="4">HU family DNA-binding protein</fullName>
    </submittedName>
</protein>
<organism evidence="4 5">
    <name type="scientific">Candidatus Obscuribacter phosphatis</name>
    <dbReference type="NCBI Taxonomy" id="1906157"/>
    <lineage>
        <taxon>Bacteria</taxon>
        <taxon>Bacillati</taxon>
        <taxon>Candidatus Melainabacteria</taxon>
        <taxon>Candidatus Obscuribacterales</taxon>
        <taxon>Candidatus Obscuribacteraceae</taxon>
        <taxon>Candidatus Obscuribacter</taxon>
    </lineage>
</organism>
<evidence type="ECO:0000256" key="1">
    <source>
        <dbReference type="ARBA" id="ARBA00023067"/>
    </source>
</evidence>
<evidence type="ECO:0000256" key="3">
    <source>
        <dbReference type="RuleBase" id="RU003939"/>
    </source>
</evidence>
<dbReference type="SMART" id="SM00411">
    <property type="entry name" value="BHL"/>
    <property type="match status" value="1"/>
</dbReference>
<dbReference type="Pfam" id="PF00216">
    <property type="entry name" value="Bac_DNA_binding"/>
    <property type="match status" value="1"/>
</dbReference>
<comment type="caution">
    <text evidence="4">The sequence shown here is derived from an EMBL/GenBank/DDBJ whole genome shotgun (WGS) entry which is preliminary data.</text>
</comment>
<sequence length="93" mass="10164">MNKAELVDVVAKEAGTTKKDAELVINKMMETIIGQVAHGVKVTLVGFGTFEARQRKARTGRNPKTNEPLNIPAKRVAGFKVGKEFADAVNKRK</sequence>
<keyword evidence="2 4" id="KW-0238">DNA-binding</keyword>
<reference evidence="4" key="1">
    <citation type="submission" date="2021-02" db="EMBL/GenBank/DDBJ databases">
        <title>Genome-Resolved Metagenomics of a Microbial Community Performing Photosynthetic Biological Nutrient Removal.</title>
        <authorList>
            <person name="Mcdaniel E.A."/>
        </authorList>
    </citation>
    <scope>NUCLEOTIDE SEQUENCE</scope>
    <source>
        <strain evidence="4">UWPOB_OBS1</strain>
    </source>
</reference>